<organism evidence="2 3">
    <name type="scientific">Fusarium langsethiae</name>
    <dbReference type="NCBI Taxonomy" id="179993"/>
    <lineage>
        <taxon>Eukaryota</taxon>
        <taxon>Fungi</taxon>
        <taxon>Dikarya</taxon>
        <taxon>Ascomycota</taxon>
        <taxon>Pezizomycotina</taxon>
        <taxon>Sordariomycetes</taxon>
        <taxon>Hypocreomycetidae</taxon>
        <taxon>Hypocreales</taxon>
        <taxon>Nectriaceae</taxon>
        <taxon>Fusarium</taxon>
    </lineage>
</organism>
<protein>
    <submittedName>
        <fullName evidence="2">Uncharacterized protein</fullName>
    </submittedName>
</protein>
<keyword evidence="3" id="KW-1185">Reference proteome</keyword>
<name>A0A0M9EZ14_FUSLA</name>
<accession>A0A0M9EZ14</accession>
<feature type="region of interest" description="Disordered" evidence="1">
    <location>
        <begin position="375"/>
        <end position="395"/>
    </location>
</feature>
<feature type="compositionally biased region" description="Basic and acidic residues" evidence="1">
    <location>
        <begin position="375"/>
        <end position="387"/>
    </location>
</feature>
<feature type="region of interest" description="Disordered" evidence="1">
    <location>
        <begin position="137"/>
        <end position="185"/>
    </location>
</feature>
<feature type="compositionally biased region" description="Basic residues" evidence="1">
    <location>
        <begin position="154"/>
        <end position="163"/>
    </location>
</feature>
<evidence type="ECO:0000313" key="3">
    <source>
        <dbReference type="Proteomes" id="UP000037904"/>
    </source>
</evidence>
<feature type="region of interest" description="Disordered" evidence="1">
    <location>
        <begin position="1"/>
        <end position="23"/>
    </location>
</feature>
<evidence type="ECO:0000313" key="2">
    <source>
        <dbReference type="EMBL" id="KPA42798.1"/>
    </source>
</evidence>
<comment type="caution">
    <text evidence="2">The sequence shown here is derived from an EMBL/GenBank/DDBJ whole genome shotgun (WGS) entry which is preliminary data.</text>
</comment>
<reference evidence="2 3" key="1">
    <citation type="submission" date="2015-04" db="EMBL/GenBank/DDBJ databases">
        <title>The draft genome sequence of Fusarium langsethiae, a T-2/HT-2 mycotoxin producer.</title>
        <authorList>
            <person name="Lysoe E."/>
            <person name="Divon H.H."/>
            <person name="Terzi V."/>
            <person name="Orru L."/>
            <person name="Lamontanara A."/>
            <person name="Kolseth A.-K."/>
            <person name="Frandsen R.J."/>
            <person name="Nielsen K."/>
            <person name="Thrane U."/>
        </authorList>
    </citation>
    <scope>NUCLEOTIDE SEQUENCE [LARGE SCALE GENOMIC DNA]</scope>
    <source>
        <strain evidence="2 3">Fl201059</strain>
    </source>
</reference>
<dbReference type="AlphaFoldDB" id="A0A0M9EZ14"/>
<feature type="region of interest" description="Disordered" evidence="1">
    <location>
        <begin position="206"/>
        <end position="226"/>
    </location>
</feature>
<sequence>MEIHGFSTEHVSDNDTSADGTVWYGPPESIYAPPGGENYMQSIPGENLFANDVELEAERKHSIKEGKKPASPIPTLLSRIPQQQLDNAIEQARLRHWFSDPAIFNASSFEEVEQQTIQQVIAIWTPYYTLPQASAARRSRGGTLLDAGGNRYTPIKRPRGRPRKYPEETRYGRPRSGKYPPPVQNVSIQQTGSQIQNTIVVAQTNGAQPQANQQPSTGNSSQNVTAGIQVNGSQPQADQQPQPEAAVPQSQNVTAGIQVNGTQPQVNQQPTTATQNTHWQSFPTMHPGAFGYQRLGWDEVAGRIQNPLYLYQHPHRPNLLPHGQGFQQSSDGSGPHLDARTREIGAPQRYGGPAIDYRSVAHMHYFLERCEEAKEQQFKEPENDQQKVSKKHAPLTDEEVAEAKALFHSDVEWV</sequence>
<gene>
    <name evidence="2" type="ORF">FLAG1_04341</name>
</gene>
<evidence type="ECO:0000256" key="1">
    <source>
        <dbReference type="SAM" id="MobiDB-lite"/>
    </source>
</evidence>
<dbReference type="Proteomes" id="UP000037904">
    <property type="component" value="Unassembled WGS sequence"/>
</dbReference>
<dbReference type="EMBL" id="JXCE01000056">
    <property type="protein sequence ID" value="KPA42798.1"/>
    <property type="molecule type" value="Genomic_DNA"/>
</dbReference>
<proteinExistence type="predicted"/>